<feature type="transmembrane region" description="Helical" evidence="6">
    <location>
        <begin position="112"/>
        <end position="134"/>
    </location>
</feature>
<dbReference type="Proteomes" id="UP000662111">
    <property type="component" value="Unassembled WGS sequence"/>
</dbReference>
<keyword evidence="4 6" id="KW-0472">Membrane</keyword>
<evidence type="ECO:0000259" key="7">
    <source>
        <dbReference type="PROSITE" id="PS51012"/>
    </source>
</evidence>
<evidence type="ECO:0000256" key="1">
    <source>
        <dbReference type="ARBA" id="ARBA00004141"/>
    </source>
</evidence>
<evidence type="ECO:0000256" key="4">
    <source>
        <dbReference type="ARBA" id="ARBA00023136"/>
    </source>
</evidence>
<dbReference type="InterPro" id="IPR051784">
    <property type="entry name" value="Nod_factor_ABC_transporter"/>
</dbReference>
<comment type="subcellular location">
    <subcellularLocation>
        <location evidence="1">Membrane</location>
        <topology evidence="1">Multi-pass membrane protein</topology>
    </subcellularLocation>
</comment>
<keyword evidence="3 6" id="KW-1133">Transmembrane helix</keyword>
<dbReference type="EMBL" id="BMLB01000004">
    <property type="protein sequence ID" value="GGK73825.1"/>
    <property type="molecule type" value="Genomic_DNA"/>
</dbReference>
<protein>
    <submittedName>
        <fullName evidence="8">Transport permease protein</fullName>
    </submittedName>
</protein>
<keyword evidence="2 6" id="KW-0812">Transmembrane</keyword>
<evidence type="ECO:0000256" key="6">
    <source>
        <dbReference type="SAM" id="Phobius"/>
    </source>
</evidence>
<comment type="caution">
    <text evidence="8">The sequence shown here is derived from an EMBL/GenBank/DDBJ whole genome shotgun (WGS) entry which is preliminary data.</text>
</comment>
<sequence length="286" mass="30337">MSRPSIPASVLRAAVRQARTTLVRKYSTPSGLGNLFVPLVILVVLFWVRDADFSDGLVTAGGYVFAGFLGFGVVAAAIMGVAGELQTEREDGTLLRAKAVPHGMTGHLLSKLLVTPVDALIPVVPAVVGAALLLPEGTMPTGVGRWALLFVVFLLTVAAMMPWGAVLGAVFRSMMGFAWAMIGIYVLAAVSGLFFPATLMPAWAQWLVQATPLYWIGRAFRAVLLPEASGAVEIGGSWNVGLTLVVLLAWAVVGLLVAPVLLRRMARRQSGSLVAAARERVMQRGY</sequence>
<keyword evidence="9" id="KW-1185">Reference proteome</keyword>
<dbReference type="InterPro" id="IPR000412">
    <property type="entry name" value="ABC_2_transport"/>
</dbReference>
<evidence type="ECO:0000313" key="9">
    <source>
        <dbReference type="Proteomes" id="UP000662111"/>
    </source>
</evidence>
<proteinExistence type="predicted"/>
<dbReference type="PANTHER" id="PTHR43229:SF2">
    <property type="entry name" value="NODULATION PROTEIN J"/>
    <property type="match status" value="1"/>
</dbReference>
<name>A0ABQ2F973_9MICO</name>
<dbReference type="InterPro" id="IPR047817">
    <property type="entry name" value="ABC2_TM_bact-type"/>
</dbReference>
<evidence type="ECO:0000313" key="8">
    <source>
        <dbReference type="EMBL" id="GGK73825.1"/>
    </source>
</evidence>
<gene>
    <name evidence="8" type="ORF">GCM10011509_23100</name>
</gene>
<organism evidence="8 9">
    <name type="scientific">Ornithinimicrobium pekingense</name>
    <dbReference type="NCBI Taxonomy" id="384677"/>
    <lineage>
        <taxon>Bacteria</taxon>
        <taxon>Bacillati</taxon>
        <taxon>Actinomycetota</taxon>
        <taxon>Actinomycetes</taxon>
        <taxon>Micrococcales</taxon>
        <taxon>Ornithinimicrobiaceae</taxon>
        <taxon>Ornithinimicrobium</taxon>
    </lineage>
</organism>
<accession>A0ABQ2F973</accession>
<dbReference type="PROSITE" id="PS51012">
    <property type="entry name" value="ABC_TM2"/>
    <property type="match status" value="1"/>
</dbReference>
<evidence type="ECO:0000256" key="3">
    <source>
        <dbReference type="ARBA" id="ARBA00022989"/>
    </source>
</evidence>
<feature type="transmembrane region" description="Helical" evidence="6">
    <location>
        <begin position="26"/>
        <end position="48"/>
    </location>
</feature>
<dbReference type="PIRSF" id="PIRSF006648">
    <property type="entry name" value="DrrB"/>
    <property type="match status" value="1"/>
</dbReference>
<dbReference type="Pfam" id="PF12698">
    <property type="entry name" value="ABC2_membrane_3"/>
    <property type="match status" value="1"/>
</dbReference>
<feature type="domain" description="ABC transmembrane type-2" evidence="7">
    <location>
        <begin position="29"/>
        <end position="265"/>
    </location>
</feature>
<evidence type="ECO:0000256" key="2">
    <source>
        <dbReference type="ARBA" id="ARBA00022692"/>
    </source>
</evidence>
<dbReference type="InterPro" id="IPR013525">
    <property type="entry name" value="ABC2_TM"/>
</dbReference>
<dbReference type="RefSeq" id="WP_022920040.1">
    <property type="nucleotide sequence ID" value="NZ_BMLB01000004.1"/>
</dbReference>
<feature type="transmembrane region" description="Helical" evidence="6">
    <location>
        <begin position="60"/>
        <end position="82"/>
    </location>
</feature>
<keyword evidence="5" id="KW-0046">Antibiotic resistance</keyword>
<feature type="transmembrane region" description="Helical" evidence="6">
    <location>
        <begin position="146"/>
        <end position="170"/>
    </location>
</feature>
<dbReference type="PANTHER" id="PTHR43229">
    <property type="entry name" value="NODULATION PROTEIN J"/>
    <property type="match status" value="1"/>
</dbReference>
<feature type="transmembrane region" description="Helical" evidence="6">
    <location>
        <begin position="240"/>
        <end position="262"/>
    </location>
</feature>
<evidence type="ECO:0000256" key="5">
    <source>
        <dbReference type="ARBA" id="ARBA00023251"/>
    </source>
</evidence>
<reference evidence="9" key="1">
    <citation type="journal article" date="2019" name="Int. J. Syst. Evol. Microbiol.">
        <title>The Global Catalogue of Microorganisms (GCM) 10K type strain sequencing project: providing services to taxonomists for standard genome sequencing and annotation.</title>
        <authorList>
            <consortium name="The Broad Institute Genomics Platform"/>
            <consortium name="The Broad Institute Genome Sequencing Center for Infectious Disease"/>
            <person name="Wu L."/>
            <person name="Ma J."/>
        </authorList>
    </citation>
    <scope>NUCLEOTIDE SEQUENCE [LARGE SCALE GENOMIC DNA]</scope>
    <source>
        <strain evidence="9">CGMCC 1.5362</strain>
    </source>
</reference>
<feature type="transmembrane region" description="Helical" evidence="6">
    <location>
        <begin position="177"/>
        <end position="197"/>
    </location>
</feature>